<keyword evidence="6" id="KW-0472">Membrane</keyword>
<evidence type="ECO:0000256" key="3">
    <source>
        <dbReference type="ARBA" id="ARBA00023054"/>
    </source>
</evidence>
<gene>
    <name evidence="7" type="primary">rmuC</name>
    <name evidence="7" type="ORF">IFO69_17370</name>
</gene>
<feature type="coiled-coil region" evidence="5">
    <location>
        <begin position="98"/>
        <end position="136"/>
    </location>
</feature>
<dbReference type="Pfam" id="PF02646">
    <property type="entry name" value="RmuC"/>
    <property type="match status" value="1"/>
</dbReference>
<keyword evidence="4" id="KW-0233">DNA recombination</keyword>
<dbReference type="InterPro" id="IPR003798">
    <property type="entry name" value="DNA_recombination_RmuC"/>
</dbReference>
<dbReference type="PANTHER" id="PTHR30563">
    <property type="entry name" value="DNA RECOMBINATION PROTEIN RMUC"/>
    <property type="match status" value="1"/>
</dbReference>
<keyword evidence="6" id="KW-1133">Transmembrane helix</keyword>
<organism evidence="7 8">
    <name type="scientific">Echinicola arenosa</name>
    <dbReference type="NCBI Taxonomy" id="2774144"/>
    <lineage>
        <taxon>Bacteria</taxon>
        <taxon>Pseudomonadati</taxon>
        <taxon>Bacteroidota</taxon>
        <taxon>Cytophagia</taxon>
        <taxon>Cytophagales</taxon>
        <taxon>Cyclobacteriaceae</taxon>
        <taxon>Echinicola</taxon>
    </lineage>
</organism>
<accession>A0ABR9AP02</accession>
<dbReference type="Proteomes" id="UP000647133">
    <property type="component" value="Unassembled WGS sequence"/>
</dbReference>
<keyword evidence="3 5" id="KW-0175">Coiled coil</keyword>
<evidence type="ECO:0000256" key="1">
    <source>
        <dbReference type="ARBA" id="ARBA00003416"/>
    </source>
</evidence>
<comment type="function">
    <text evidence="1">Involved in DNA recombination.</text>
</comment>
<name>A0ABR9AP02_9BACT</name>
<keyword evidence="8" id="KW-1185">Reference proteome</keyword>
<evidence type="ECO:0000256" key="6">
    <source>
        <dbReference type="SAM" id="Phobius"/>
    </source>
</evidence>
<evidence type="ECO:0000256" key="5">
    <source>
        <dbReference type="SAM" id="Coils"/>
    </source>
</evidence>
<keyword evidence="6" id="KW-0812">Transmembrane</keyword>
<evidence type="ECO:0000313" key="8">
    <source>
        <dbReference type="Proteomes" id="UP000647133"/>
    </source>
</evidence>
<comment type="similarity">
    <text evidence="2">Belongs to the RmuC family.</text>
</comment>
<feature type="coiled-coil region" evidence="5">
    <location>
        <begin position="364"/>
        <end position="391"/>
    </location>
</feature>
<dbReference type="PANTHER" id="PTHR30563:SF0">
    <property type="entry name" value="DNA RECOMBINATION PROTEIN RMUC"/>
    <property type="match status" value="1"/>
</dbReference>
<evidence type="ECO:0000256" key="2">
    <source>
        <dbReference type="ARBA" id="ARBA00009840"/>
    </source>
</evidence>
<proteinExistence type="inferred from homology"/>
<reference evidence="7 8" key="1">
    <citation type="submission" date="2020-09" db="EMBL/GenBank/DDBJ databases">
        <title>Echinicola sp. CAU 1574 isolated from sand of Sido Beach.</title>
        <authorList>
            <person name="Kim W."/>
        </authorList>
    </citation>
    <scope>NUCLEOTIDE SEQUENCE [LARGE SCALE GENOMIC DNA]</scope>
    <source>
        <strain evidence="7 8">CAU 1574</strain>
    </source>
</reference>
<protein>
    <submittedName>
        <fullName evidence="7">DNA recombination protein RmuC</fullName>
    </submittedName>
</protein>
<evidence type="ECO:0000256" key="4">
    <source>
        <dbReference type="ARBA" id="ARBA00023172"/>
    </source>
</evidence>
<feature type="transmembrane region" description="Helical" evidence="6">
    <location>
        <begin position="6"/>
        <end position="23"/>
    </location>
</feature>
<sequence length="417" mass="47516">MTMEMILIGLVALNAILSLWLIMKGSQSVKLEKTIQTYFDQMKMEVNRQMGENRQEIGQNINQQFKLVFDALRENSKDQNLTLREFGKLFRENVREFNELQKEKFNELERRQEKMLQSTEERLEKMRETVDEKLQKTLELRLGQSFEMVSKQLQAVQKGLGEMQSLATGVGDLKKVLTNVKSRGILGEYQLEGILENILAPDQYISNATMKKGASERVEFAVKLPGNNGDEPVLLPIDAKFPQEAYHRLLDAYEVGEKLLIEQAKSELTRAIKKSAQDISHKYIHPPNTTDFAVMFLPMESLYAEVIRDGALAQLLQREYKVVITGPTTIAAMLNSLQMGFKTLAIQKRSSEVWKVLGAVKAEFGKFGNLIEKAQKKLNEANNELDTLVGTRTRVIQRKLRDVEELSDGEGEKLLEG</sequence>
<evidence type="ECO:0000313" key="7">
    <source>
        <dbReference type="EMBL" id="MBD8490526.1"/>
    </source>
</evidence>
<comment type="caution">
    <text evidence="7">The sequence shown here is derived from an EMBL/GenBank/DDBJ whole genome shotgun (WGS) entry which is preliminary data.</text>
</comment>
<dbReference type="EMBL" id="JACYTQ010000007">
    <property type="protein sequence ID" value="MBD8490526.1"/>
    <property type="molecule type" value="Genomic_DNA"/>
</dbReference>